<dbReference type="Gene3D" id="3.40.350.10">
    <property type="entry name" value="Creatinase/prolidase N-terminal domain"/>
    <property type="match status" value="1"/>
</dbReference>
<dbReference type="Pfam" id="PF01321">
    <property type="entry name" value="Creatinase_N"/>
    <property type="match status" value="1"/>
</dbReference>
<dbReference type="InterPro" id="IPR050659">
    <property type="entry name" value="Peptidase_M24B"/>
</dbReference>
<gene>
    <name evidence="3" type="ORF">C4520_17635</name>
</gene>
<dbReference type="InterPro" id="IPR029149">
    <property type="entry name" value="Creatin/AminoP/Spt16_N"/>
</dbReference>
<dbReference type="EMBL" id="QZKU01000121">
    <property type="protein sequence ID" value="RJP17080.1"/>
    <property type="molecule type" value="Genomic_DNA"/>
</dbReference>
<name>A0A3A4NIQ2_ABYX5</name>
<accession>A0A3A4NIQ2</accession>
<dbReference type="GO" id="GO:0004177">
    <property type="term" value="F:aminopeptidase activity"/>
    <property type="evidence" value="ECO:0007669"/>
    <property type="project" value="UniProtKB-KW"/>
</dbReference>
<reference evidence="3 4" key="1">
    <citation type="journal article" date="2017" name="ISME J.">
        <title>Energy and carbon metabolisms in a deep terrestrial subsurface fluid microbial community.</title>
        <authorList>
            <person name="Momper L."/>
            <person name="Jungbluth S.P."/>
            <person name="Lee M.D."/>
            <person name="Amend J.P."/>
        </authorList>
    </citation>
    <scope>NUCLEOTIDE SEQUENCE [LARGE SCALE GENOMIC DNA]</scope>
    <source>
        <strain evidence="3">SURF_5</strain>
    </source>
</reference>
<dbReference type="InterPro" id="IPR036005">
    <property type="entry name" value="Creatinase/aminopeptidase-like"/>
</dbReference>
<dbReference type="PANTHER" id="PTHR46112:SF2">
    <property type="entry name" value="XAA-PRO AMINOPEPTIDASE P-RELATED"/>
    <property type="match status" value="1"/>
</dbReference>
<dbReference type="PANTHER" id="PTHR46112">
    <property type="entry name" value="AMINOPEPTIDASE"/>
    <property type="match status" value="1"/>
</dbReference>
<sequence>MKQITPITNRPSRQEYETRVQRVWRKAVERGFDAYVAMWLENVYYLSGFVYTAQERPFFLVLKDGQASFVLPRLEVDHAKEHTWITRIDSYREYPAVAGKGWADALERGLGSAKKIGIESTLPSYVREAIGRQTAIADIIQECRLVKSEWELGRIAYAAEVADTGTQTLLENSAIGVTELTLYSAGRNAMTYKIIQDMPQVNFQVTNIVAAVWIGRMSAMPHSTPSINDTIQEGQPNVSLVSLQADGYSAECERTYFVGAPDQMARELFETMMEARAIAFSLIKPGAVCGEIDRKVLDYLRAQGHADHILHRTGHGFGIGSHEAPWIAEGSEAELQVNEVVSIEPGIYIPGYGGFRHSDTVWVSPSGPVCLTESPVELDELVL</sequence>
<organism evidence="3 4">
    <name type="scientific">Abyssobacteria bacterium (strain SURF_5)</name>
    <dbReference type="NCBI Taxonomy" id="2093360"/>
    <lineage>
        <taxon>Bacteria</taxon>
        <taxon>Pseudomonadati</taxon>
        <taxon>Candidatus Hydrogenedentota</taxon>
        <taxon>Candidatus Abyssobacteria</taxon>
    </lineage>
</organism>
<dbReference type="InterPro" id="IPR000587">
    <property type="entry name" value="Creatinase_N"/>
</dbReference>
<dbReference type="SUPFAM" id="SSF55920">
    <property type="entry name" value="Creatinase/aminopeptidase"/>
    <property type="match status" value="1"/>
</dbReference>
<evidence type="ECO:0000259" key="1">
    <source>
        <dbReference type="Pfam" id="PF00557"/>
    </source>
</evidence>
<dbReference type="Gene3D" id="3.90.230.10">
    <property type="entry name" value="Creatinase/methionine aminopeptidase superfamily"/>
    <property type="match status" value="1"/>
</dbReference>
<protein>
    <submittedName>
        <fullName evidence="3">Aminopeptidase P family protein</fullName>
    </submittedName>
</protein>
<dbReference type="Pfam" id="PF00557">
    <property type="entry name" value="Peptidase_M24"/>
    <property type="match status" value="1"/>
</dbReference>
<proteinExistence type="predicted"/>
<keyword evidence="3" id="KW-0645">Protease</keyword>
<feature type="domain" description="Creatinase N-terminal" evidence="2">
    <location>
        <begin position="19"/>
        <end position="145"/>
    </location>
</feature>
<dbReference type="CDD" id="cd01066">
    <property type="entry name" value="APP_MetAP"/>
    <property type="match status" value="1"/>
</dbReference>
<keyword evidence="3" id="KW-0378">Hydrolase</keyword>
<dbReference type="AlphaFoldDB" id="A0A3A4NIQ2"/>
<keyword evidence="3" id="KW-0031">Aminopeptidase</keyword>
<dbReference type="InterPro" id="IPR000994">
    <property type="entry name" value="Pept_M24"/>
</dbReference>
<comment type="caution">
    <text evidence="3">The sequence shown here is derived from an EMBL/GenBank/DDBJ whole genome shotgun (WGS) entry which is preliminary data.</text>
</comment>
<feature type="domain" description="Peptidase M24" evidence="1">
    <location>
        <begin position="155"/>
        <end position="364"/>
    </location>
</feature>
<dbReference type="SUPFAM" id="SSF53092">
    <property type="entry name" value="Creatinase/prolidase N-terminal domain"/>
    <property type="match status" value="1"/>
</dbReference>
<dbReference type="Proteomes" id="UP000265882">
    <property type="component" value="Unassembled WGS sequence"/>
</dbReference>
<evidence type="ECO:0000259" key="2">
    <source>
        <dbReference type="Pfam" id="PF01321"/>
    </source>
</evidence>
<evidence type="ECO:0000313" key="4">
    <source>
        <dbReference type="Proteomes" id="UP000265882"/>
    </source>
</evidence>
<evidence type="ECO:0000313" key="3">
    <source>
        <dbReference type="EMBL" id="RJP17080.1"/>
    </source>
</evidence>